<keyword evidence="3" id="KW-0234">DNA repair</keyword>
<protein>
    <recommendedName>
        <fullName evidence="5">HhH-GPD domain-containing protein</fullName>
    </recommendedName>
</protein>
<feature type="compositionally biased region" description="Polar residues" evidence="4">
    <location>
        <begin position="66"/>
        <end position="81"/>
    </location>
</feature>
<feature type="compositionally biased region" description="Basic and acidic residues" evidence="4">
    <location>
        <begin position="82"/>
        <end position="95"/>
    </location>
</feature>
<sequence>MPPSRTKPVDSYLQSPPMLTRVTRARSGAKPVPVTVTPTSPSVASPRPKRRNASASAASTVLATPVGSTIIASVDTATEPPTESKLKSEPDAEAKSKRRKVQAKTSAARQTAPPTPEGLTRILVPLGDSAPSLLPATLSFPFPHAVSHLSTVDPRFAGMFTHLPCRPFHPPLEAIDPFRTLVTSIIGQQVSWMAARAINNRFRALFGYGDGERYGAEDGFPTPMMVSKAEVAELKGVGLSTRKAEYVISLSEHFVSGELSTELLRDGTDEEIAKALIAVRGIGQWTVDMFLMFSLRRPDVLPVGDLGVQKGLLNWALAAHGALPKRAPREGKAADARKAKYSAAKKKQGSAIVIDKVDQSGDGELDTRIRTPSPEPKTQGVPPTPITPAPGHKVKTGVLHTPNIASTTSGLPPPTPQSPTKADEVLEVPAKELPPPAPEELLTAPTGHEHWDSHRAAPLLEGLSLEVLRARLAGKKVKGGAYLTPREMEVLTDAWKPYRSLGVYYMWPAGEDF</sequence>
<keyword evidence="7" id="KW-1185">Reference proteome</keyword>
<evidence type="ECO:0000256" key="4">
    <source>
        <dbReference type="SAM" id="MobiDB-lite"/>
    </source>
</evidence>
<dbReference type="GO" id="GO:0005634">
    <property type="term" value="C:nucleus"/>
    <property type="evidence" value="ECO:0007669"/>
    <property type="project" value="TreeGrafter"/>
</dbReference>
<organism evidence="6 7">
    <name type="scientific">Saitozyma podzolica</name>
    <dbReference type="NCBI Taxonomy" id="1890683"/>
    <lineage>
        <taxon>Eukaryota</taxon>
        <taxon>Fungi</taxon>
        <taxon>Dikarya</taxon>
        <taxon>Basidiomycota</taxon>
        <taxon>Agaricomycotina</taxon>
        <taxon>Tremellomycetes</taxon>
        <taxon>Tremellales</taxon>
        <taxon>Trimorphomycetaceae</taxon>
        <taxon>Saitozyma</taxon>
    </lineage>
</organism>
<dbReference type="Gene3D" id="1.10.340.30">
    <property type="entry name" value="Hypothetical protein, domain 2"/>
    <property type="match status" value="1"/>
</dbReference>
<comment type="caution">
    <text evidence="6">The sequence shown here is derived from an EMBL/GenBank/DDBJ whole genome shotgun (WGS) entry which is preliminary data.</text>
</comment>
<dbReference type="GO" id="GO:0006285">
    <property type="term" value="P:base-excision repair, AP site formation"/>
    <property type="evidence" value="ECO:0007669"/>
    <property type="project" value="TreeGrafter"/>
</dbReference>
<dbReference type="InterPro" id="IPR051912">
    <property type="entry name" value="Alkylbase_DNA_Glycosylase/TA"/>
</dbReference>
<dbReference type="SMART" id="SM00478">
    <property type="entry name" value="ENDO3c"/>
    <property type="match status" value="1"/>
</dbReference>
<evidence type="ECO:0000256" key="1">
    <source>
        <dbReference type="ARBA" id="ARBA00010817"/>
    </source>
</evidence>
<feature type="region of interest" description="Disordered" evidence="4">
    <location>
        <begin position="352"/>
        <end position="397"/>
    </location>
</feature>
<reference evidence="6 7" key="1">
    <citation type="submission" date="2018-11" db="EMBL/GenBank/DDBJ databases">
        <title>Genome sequence of Saitozyma podzolica DSM 27192.</title>
        <authorList>
            <person name="Aliyu H."/>
            <person name="Gorte O."/>
            <person name="Ochsenreither K."/>
        </authorList>
    </citation>
    <scope>NUCLEOTIDE SEQUENCE [LARGE SCALE GENOMIC DNA]</scope>
    <source>
        <strain evidence="6 7">DSM 27192</strain>
    </source>
</reference>
<dbReference type="GO" id="GO:0032993">
    <property type="term" value="C:protein-DNA complex"/>
    <property type="evidence" value="ECO:0007669"/>
    <property type="project" value="TreeGrafter"/>
</dbReference>
<feature type="compositionally biased region" description="Low complexity" evidence="4">
    <location>
        <begin position="31"/>
        <end position="46"/>
    </location>
</feature>
<dbReference type="CDD" id="cd00056">
    <property type="entry name" value="ENDO3c"/>
    <property type="match status" value="1"/>
</dbReference>
<dbReference type="Gene3D" id="1.10.1670.40">
    <property type="match status" value="2"/>
</dbReference>
<dbReference type="STRING" id="1890683.A0A427Y7X7"/>
<accession>A0A427Y7X7</accession>
<dbReference type="AlphaFoldDB" id="A0A427Y7X7"/>
<dbReference type="FunFam" id="1.10.1670.40:FF:000007">
    <property type="entry name" value="DNA-3-methyladenine glycosylase II"/>
    <property type="match status" value="1"/>
</dbReference>
<evidence type="ECO:0000313" key="7">
    <source>
        <dbReference type="Proteomes" id="UP000279259"/>
    </source>
</evidence>
<comment type="similarity">
    <text evidence="1">Belongs to the alkylbase DNA glycosidase AlkA family.</text>
</comment>
<dbReference type="PANTHER" id="PTHR43003">
    <property type="entry name" value="DNA-3-METHYLADENINE GLYCOSYLASE"/>
    <property type="match status" value="1"/>
</dbReference>
<name>A0A427Y7X7_9TREE</name>
<dbReference type="GO" id="GO:0008725">
    <property type="term" value="F:DNA-3-methyladenine glycosylase activity"/>
    <property type="evidence" value="ECO:0007669"/>
    <property type="project" value="TreeGrafter"/>
</dbReference>
<dbReference type="EMBL" id="RSCD01000017">
    <property type="protein sequence ID" value="RSH87189.1"/>
    <property type="molecule type" value="Genomic_DNA"/>
</dbReference>
<dbReference type="GO" id="GO:0006307">
    <property type="term" value="P:DNA alkylation repair"/>
    <property type="evidence" value="ECO:0007669"/>
    <property type="project" value="TreeGrafter"/>
</dbReference>
<dbReference type="GO" id="GO:0032131">
    <property type="term" value="F:alkylated DNA binding"/>
    <property type="evidence" value="ECO:0007669"/>
    <property type="project" value="TreeGrafter"/>
</dbReference>
<feature type="region of interest" description="Disordered" evidence="4">
    <location>
        <begin position="1"/>
        <end position="119"/>
    </location>
</feature>
<proteinExistence type="inferred from homology"/>
<dbReference type="GO" id="GO:0043916">
    <property type="term" value="F:DNA-7-methylguanine glycosylase activity"/>
    <property type="evidence" value="ECO:0007669"/>
    <property type="project" value="TreeGrafter"/>
</dbReference>
<dbReference type="InterPro" id="IPR003265">
    <property type="entry name" value="HhH-GPD_domain"/>
</dbReference>
<feature type="region of interest" description="Disordered" evidence="4">
    <location>
        <begin position="402"/>
        <end position="421"/>
    </location>
</feature>
<gene>
    <name evidence="6" type="ORF">EHS25_003098</name>
</gene>
<dbReference type="InterPro" id="IPR011257">
    <property type="entry name" value="DNA_glycosylase"/>
</dbReference>
<evidence type="ECO:0000259" key="5">
    <source>
        <dbReference type="SMART" id="SM00478"/>
    </source>
</evidence>
<feature type="compositionally biased region" description="Basic and acidic residues" evidence="4">
    <location>
        <begin position="355"/>
        <end position="369"/>
    </location>
</feature>
<dbReference type="FunFam" id="1.10.340.30:FF:000004">
    <property type="entry name" value="DNA-3-methyladenine glycosylase II"/>
    <property type="match status" value="1"/>
</dbReference>
<dbReference type="Proteomes" id="UP000279259">
    <property type="component" value="Unassembled WGS sequence"/>
</dbReference>
<evidence type="ECO:0000256" key="2">
    <source>
        <dbReference type="ARBA" id="ARBA00022763"/>
    </source>
</evidence>
<keyword evidence="2" id="KW-0227">DNA damage</keyword>
<dbReference type="OrthoDB" id="415889at2759"/>
<evidence type="ECO:0000313" key="6">
    <source>
        <dbReference type="EMBL" id="RSH87189.1"/>
    </source>
</evidence>
<evidence type="ECO:0000256" key="3">
    <source>
        <dbReference type="ARBA" id="ARBA00023204"/>
    </source>
</evidence>
<feature type="domain" description="HhH-GPD" evidence="5">
    <location>
        <begin position="186"/>
        <end position="351"/>
    </location>
</feature>
<dbReference type="Pfam" id="PF00730">
    <property type="entry name" value="HhH-GPD"/>
    <property type="match status" value="1"/>
</dbReference>
<dbReference type="SUPFAM" id="SSF48150">
    <property type="entry name" value="DNA-glycosylase"/>
    <property type="match status" value="1"/>
</dbReference>
<dbReference type="PANTHER" id="PTHR43003:SF5">
    <property type="entry name" value="DNA-3-METHYLADENINE GLYCOSYLASE"/>
    <property type="match status" value="1"/>
</dbReference>